<keyword evidence="1" id="KW-0862">Zinc</keyword>
<keyword evidence="3" id="KW-1185">Reference proteome</keyword>
<evidence type="ECO:0000313" key="3">
    <source>
        <dbReference type="Proteomes" id="UP000515211"/>
    </source>
</evidence>
<evidence type="ECO:0000259" key="2">
    <source>
        <dbReference type="PROSITE" id="PS50158"/>
    </source>
</evidence>
<dbReference type="Gene3D" id="3.30.70.270">
    <property type="match status" value="1"/>
</dbReference>
<organism evidence="3 4">
    <name type="scientific">Arachis duranensis</name>
    <name type="common">Wild peanut</name>
    <dbReference type="NCBI Taxonomy" id="130453"/>
    <lineage>
        <taxon>Eukaryota</taxon>
        <taxon>Viridiplantae</taxon>
        <taxon>Streptophyta</taxon>
        <taxon>Embryophyta</taxon>
        <taxon>Tracheophyta</taxon>
        <taxon>Spermatophyta</taxon>
        <taxon>Magnoliopsida</taxon>
        <taxon>eudicotyledons</taxon>
        <taxon>Gunneridae</taxon>
        <taxon>Pentapetalae</taxon>
        <taxon>rosids</taxon>
        <taxon>fabids</taxon>
        <taxon>Fabales</taxon>
        <taxon>Fabaceae</taxon>
        <taxon>Papilionoideae</taxon>
        <taxon>50 kb inversion clade</taxon>
        <taxon>dalbergioids sensu lato</taxon>
        <taxon>Dalbergieae</taxon>
        <taxon>Pterocarpus clade</taxon>
        <taxon>Arachis</taxon>
    </lineage>
</organism>
<dbReference type="InterPro" id="IPR043128">
    <property type="entry name" value="Rev_trsase/Diguanyl_cyclase"/>
</dbReference>
<dbReference type="InterPro" id="IPR032567">
    <property type="entry name" value="RTL1-rel"/>
</dbReference>
<dbReference type="InterPro" id="IPR001878">
    <property type="entry name" value="Znf_CCHC"/>
</dbReference>
<dbReference type="GeneID" id="110278175"/>
<dbReference type="PROSITE" id="PS50158">
    <property type="entry name" value="ZF_CCHC"/>
    <property type="match status" value="1"/>
</dbReference>
<dbReference type="PANTHER" id="PTHR15503">
    <property type="entry name" value="LDOC1 RELATED"/>
    <property type="match status" value="1"/>
</dbReference>
<dbReference type="GO" id="GO:0003676">
    <property type="term" value="F:nucleic acid binding"/>
    <property type="evidence" value="ECO:0007669"/>
    <property type="project" value="InterPro"/>
</dbReference>
<dbReference type="Pfam" id="PF00098">
    <property type="entry name" value="zf-CCHC"/>
    <property type="match status" value="1"/>
</dbReference>
<dbReference type="SUPFAM" id="SSF56672">
    <property type="entry name" value="DNA/RNA polymerases"/>
    <property type="match status" value="1"/>
</dbReference>
<dbReference type="PANTHER" id="PTHR15503:SF45">
    <property type="entry name" value="RNA-DIRECTED DNA POLYMERASE HOMOLOG"/>
    <property type="match status" value="1"/>
</dbReference>
<gene>
    <name evidence="4" type="primary">LOC110278175</name>
</gene>
<keyword evidence="1" id="KW-0863">Zinc-finger</keyword>
<dbReference type="AlphaFoldDB" id="A0A6P5NA47"/>
<dbReference type="RefSeq" id="XP_020992043.1">
    <property type="nucleotide sequence ID" value="XM_021136384.1"/>
</dbReference>
<protein>
    <submittedName>
        <fullName evidence="4">Uncharacterized protein LOC110278175</fullName>
    </submittedName>
</protein>
<sequence length="439" mass="50085">MNEKLADNHAEFMAVMAKLANTMEANAAATVEVVQRLTQPARSRNDNGEGAEDSLRGVLRTLAAFRRADPSVFNGSTNHIEADNWFRAMERTLLTQHEAFYRKYFHGSLREARELELLQLKQGSTTIVEYISKFKELYRFSRISQGTSGSCEGWKCIKYKVGLREDIRRTVAPLEMRIFSELVDTTRVVEEYARTCGNYHPDRPCQLGKKLCYKCGAPGHLVRDYRRERNRDEAQNQQSGLLFTLDARDVMGLDPPMRVAKDVRPVITNDQSGHAGMVYRFRIISNLGWDFGLNDSVLKIEVDLKVLTNITKSIFGLTKNFGFLMMIIRVTQQKLYAKLSTCEFEKREVKFLGHVVSKGGITVDPSKTEIQKAQQDKQKLQKLSQPVGDKRYEDFAKDGEGLWRYKGRICIPDVGRLRQDLLSAAHYSGFPIHPGRAKM</sequence>
<dbReference type="GO" id="GO:0008270">
    <property type="term" value="F:zinc ion binding"/>
    <property type="evidence" value="ECO:0007669"/>
    <property type="project" value="UniProtKB-KW"/>
</dbReference>
<feature type="domain" description="CCHC-type" evidence="2">
    <location>
        <begin position="212"/>
        <end position="224"/>
    </location>
</feature>
<reference evidence="3" key="1">
    <citation type="journal article" date="2016" name="Nat. Genet.">
        <title>The genome sequences of Arachis duranensis and Arachis ipaensis, the diploid ancestors of cultivated peanut.</title>
        <authorList>
            <person name="Bertioli D.J."/>
            <person name="Cannon S.B."/>
            <person name="Froenicke L."/>
            <person name="Huang G."/>
            <person name="Farmer A.D."/>
            <person name="Cannon E.K."/>
            <person name="Liu X."/>
            <person name="Gao D."/>
            <person name="Clevenger J."/>
            <person name="Dash S."/>
            <person name="Ren L."/>
            <person name="Moretzsohn M.C."/>
            <person name="Shirasawa K."/>
            <person name="Huang W."/>
            <person name="Vidigal B."/>
            <person name="Abernathy B."/>
            <person name="Chu Y."/>
            <person name="Niederhuth C.E."/>
            <person name="Umale P."/>
            <person name="Araujo A.C."/>
            <person name="Kozik A."/>
            <person name="Kim K.D."/>
            <person name="Burow M.D."/>
            <person name="Varshney R.K."/>
            <person name="Wang X."/>
            <person name="Zhang X."/>
            <person name="Barkley N."/>
            <person name="Guimaraes P.M."/>
            <person name="Isobe S."/>
            <person name="Guo B."/>
            <person name="Liao B."/>
            <person name="Stalker H.T."/>
            <person name="Schmitz R.J."/>
            <person name="Scheffler B.E."/>
            <person name="Leal-Bertioli S.C."/>
            <person name="Xun X."/>
            <person name="Jackson S.A."/>
            <person name="Michelmore R."/>
            <person name="Ozias-Akins P."/>
        </authorList>
    </citation>
    <scope>NUCLEOTIDE SEQUENCE [LARGE SCALE GENOMIC DNA]</scope>
    <source>
        <strain evidence="3">cv. V14167</strain>
    </source>
</reference>
<dbReference type="InterPro" id="IPR043502">
    <property type="entry name" value="DNA/RNA_pol_sf"/>
</dbReference>
<reference evidence="4" key="2">
    <citation type="submission" date="2025-08" db="UniProtKB">
        <authorList>
            <consortium name="RefSeq"/>
        </authorList>
    </citation>
    <scope>IDENTIFICATION</scope>
    <source>
        <tissue evidence="4">Whole plant</tissue>
    </source>
</reference>
<dbReference type="KEGG" id="adu:110278175"/>
<evidence type="ECO:0000313" key="4">
    <source>
        <dbReference type="RefSeq" id="XP_020992043.1"/>
    </source>
</evidence>
<accession>A0A6P5NA47</accession>
<evidence type="ECO:0000256" key="1">
    <source>
        <dbReference type="PROSITE-ProRule" id="PRU00047"/>
    </source>
</evidence>
<keyword evidence="1" id="KW-0479">Metal-binding</keyword>
<dbReference type="Proteomes" id="UP000515211">
    <property type="component" value="Chromosome 2"/>
</dbReference>
<proteinExistence type="predicted"/>
<name>A0A6P5NA47_ARADU</name>